<dbReference type="PROSITE" id="PS00028">
    <property type="entry name" value="ZINC_FINGER_C2H2_1"/>
    <property type="match status" value="1"/>
</dbReference>
<dbReference type="GO" id="GO:0008270">
    <property type="term" value="F:zinc ion binding"/>
    <property type="evidence" value="ECO:0007669"/>
    <property type="project" value="UniProtKB-KW"/>
</dbReference>
<name>A0A9P9EP01_9HYPO</name>
<keyword evidence="5" id="KW-1185">Reference proteome</keyword>
<accession>A0A9P9EP01</accession>
<feature type="region of interest" description="Disordered" evidence="2">
    <location>
        <begin position="363"/>
        <end position="383"/>
    </location>
</feature>
<evidence type="ECO:0000256" key="2">
    <source>
        <dbReference type="SAM" id="MobiDB-lite"/>
    </source>
</evidence>
<gene>
    <name evidence="4" type="ORF">B0J13DRAFT_676290</name>
</gene>
<organism evidence="4 5">
    <name type="scientific">Dactylonectria estremocensis</name>
    <dbReference type="NCBI Taxonomy" id="1079267"/>
    <lineage>
        <taxon>Eukaryota</taxon>
        <taxon>Fungi</taxon>
        <taxon>Dikarya</taxon>
        <taxon>Ascomycota</taxon>
        <taxon>Pezizomycotina</taxon>
        <taxon>Sordariomycetes</taxon>
        <taxon>Hypocreomycetidae</taxon>
        <taxon>Hypocreales</taxon>
        <taxon>Nectriaceae</taxon>
        <taxon>Dactylonectria</taxon>
    </lineage>
</organism>
<dbReference type="PROSITE" id="PS50157">
    <property type="entry name" value="ZINC_FINGER_C2H2_2"/>
    <property type="match status" value="1"/>
</dbReference>
<feature type="compositionally biased region" description="Polar residues" evidence="2">
    <location>
        <begin position="363"/>
        <end position="377"/>
    </location>
</feature>
<dbReference type="Proteomes" id="UP000717696">
    <property type="component" value="Unassembled WGS sequence"/>
</dbReference>
<dbReference type="EMBL" id="JAGMUU010000012">
    <property type="protein sequence ID" value="KAH7141310.1"/>
    <property type="molecule type" value="Genomic_DNA"/>
</dbReference>
<feature type="domain" description="C2H2-type" evidence="3">
    <location>
        <begin position="61"/>
        <end position="85"/>
    </location>
</feature>
<keyword evidence="1" id="KW-0863">Zinc-finger</keyword>
<dbReference type="OrthoDB" id="4868114at2759"/>
<feature type="compositionally biased region" description="Polar residues" evidence="2">
    <location>
        <begin position="313"/>
        <end position="325"/>
    </location>
</feature>
<dbReference type="AlphaFoldDB" id="A0A9P9EP01"/>
<dbReference type="Gene3D" id="3.30.160.60">
    <property type="entry name" value="Classic Zinc Finger"/>
    <property type="match status" value="1"/>
</dbReference>
<dbReference type="InterPro" id="IPR013087">
    <property type="entry name" value="Znf_C2H2_type"/>
</dbReference>
<sequence>MVYQEDSEDPMIVPSGYLILTSPNPEEDLTFSCPHQGCDSFVFPFAEKCIQHELNWHMGPYECAECNTKFAAAPALKRHAQASKHQTAWACLEDGCAKFGTEFAYKARYLKHTLESEHHQHEVAAEVGDDETDCIVVGADGSPEITTSTKRRARAPPTKPHPGQYICREPCCHFYETDYRYLSEWNRHVKAKSHVNGVAIGQALRQRVPFGERLDAEQEAIRKFVCNAASCSRFGHTFSSTAGFFGHLKTAEHVAASESVPHVQNGHMGIDGVETNLRCMQAGCPKYGRHFLSNFGFKMHLSSSPHVHASGGVTDSTPTSPLATPSGNLTASLPLLIDLTSMPSPTSPSTGRERHVIRKTPVKTTLRQGDKAQSSATKRLEEQERRIGELEGHVKRLQETVEKMSCLLGKAGSMSIH</sequence>
<keyword evidence="1" id="KW-0862">Zinc</keyword>
<comment type="caution">
    <text evidence="4">The sequence shown here is derived from an EMBL/GenBank/DDBJ whole genome shotgun (WGS) entry which is preliminary data.</text>
</comment>
<evidence type="ECO:0000259" key="3">
    <source>
        <dbReference type="PROSITE" id="PS50157"/>
    </source>
</evidence>
<protein>
    <recommendedName>
        <fullName evidence="3">C2H2-type domain-containing protein</fullName>
    </recommendedName>
</protein>
<reference evidence="4" key="1">
    <citation type="journal article" date="2021" name="Nat. Commun.">
        <title>Genetic determinants of endophytism in the Arabidopsis root mycobiome.</title>
        <authorList>
            <person name="Mesny F."/>
            <person name="Miyauchi S."/>
            <person name="Thiergart T."/>
            <person name="Pickel B."/>
            <person name="Atanasova L."/>
            <person name="Karlsson M."/>
            <person name="Huettel B."/>
            <person name="Barry K.W."/>
            <person name="Haridas S."/>
            <person name="Chen C."/>
            <person name="Bauer D."/>
            <person name="Andreopoulos W."/>
            <person name="Pangilinan J."/>
            <person name="LaButti K."/>
            <person name="Riley R."/>
            <person name="Lipzen A."/>
            <person name="Clum A."/>
            <person name="Drula E."/>
            <person name="Henrissat B."/>
            <person name="Kohler A."/>
            <person name="Grigoriev I.V."/>
            <person name="Martin F.M."/>
            <person name="Hacquard S."/>
        </authorList>
    </citation>
    <scope>NUCLEOTIDE SEQUENCE</scope>
    <source>
        <strain evidence="4">MPI-CAGE-AT-0021</strain>
    </source>
</reference>
<proteinExistence type="predicted"/>
<evidence type="ECO:0000313" key="4">
    <source>
        <dbReference type="EMBL" id="KAH7141310.1"/>
    </source>
</evidence>
<evidence type="ECO:0000313" key="5">
    <source>
        <dbReference type="Proteomes" id="UP000717696"/>
    </source>
</evidence>
<feature type="region of interest" description="Disordered" evidence="2">
    <location>
        <begin position="306"/>
        <end position="325"/>
    </location>
</feature>
<keyword evidence="1" id="KW-0479">Metal-binding</keyword>
<dbReference type="SMART" id="SM00355">
    <property type="entry name" value="ZnF_C2H2"/>
    <property type="match status" value="6"/>
</dbReference>
<evidence type="ECO:0000256" key="1">
    <source>
        <dbReference type="PROSITE-ProRule" id="PRU00042"/>
    </source>
</evidence>